<evidence type="ECO:0000313" key="2">
    <source>
        <dbReference type="EMBL" id="CAK7937255.1"/>
    </source>
</evidence>
<accession>A0AAV1URW0</accession>
<organism evidence="2 3">
    <name type="scientific">Peronospora matthiolae</name>
    <dbReference type="NCBI Taxonomy" id="2874970"/>
    <lineage>
        <taxon>Eukaryota</taxon>
        <taxon>Sar</taxon>
        <taxon>Stramenopiles</taxon>
        <taxon>Oomycota</taxon>
        <taxon>Peronosporomycetes</taxon>
        <taxon>Peronosporales</taxon>
        <taxon>Peronosporaceae</taxon>
        <taxon>Peronospora</taxon>
    </lineage>
</organism>
<dbReference type="EMBL" id="CAKLBY020000226">
    <property type="protein sequence ID" value="CAK7937255.1"/>
    <property type="molecule type" value="Genomic_DNA"/>
</dbReference>
<sequence length="98" mass="9837">MRCAAEPARNAVARKRATDESASLALAAGDASPAVANCPRGESPCATDTSAVSAAGTANRNVHEPEIDLINSGKSDDASDSKAKPCGGVPPDHPGRIL</sequence>
<evidence type="ECO:0000256" key="1">
    <source>
        <dbReference type="SAM" id="MobiDB-lite"/>
    </source>
</evidence>
<proteinExistence type="predicted"/>
<name>A0AAV1URW0_9STRA</name>
<evidence type="ECO:0000313" key="3">
    <source>
        <dbReference type="Proteomes" id="UP001162060"/>
    </source>
</evidence>
<feature type="region of interest" description="Disordered" evidence="1">
    <location>
        <begin position="56"/>
        <end position="98"/>
    </location>
</feature>
<protein>
    <submittedName>
        <fullName evidence="2">Uncharacterized protein</fullName>
    </submittedName>
</protein>
<reference evidence="2" key="1">
    <citation type="submission" date="2024-01" db="EMBL/GenBank/DDBJ databases">
        <authorList>
            <person name="Webb A."/>
        </authorList>
    </citation>
    <scope>NUCLEOTIDE SEQUENCE</scope>
    <source>
        <strain evidence="2">Pm1</strain>
    </source>
</reference>
<comment type="caution">
    <text evidence="2">The sequence shown here is derived from an EMBL/GenBank/DDBJ whole genome shotgun (WGS) entry which is preliminary data.</text>
</comment>
<dbReference type="Proteomes" id="UP001162060">
    <property type="component" value="Unassembled WGS sequence"/>
</dbReference>
<feature type="compositionally biased region" description="Basic and acidic residues" evidence="1">
    <location>
        <begin position="74"/>
        <end position="83"/>
    </location>
</feature>
<gene>
    <name evidence="2" type="ORF">PM001_LOCUS22405</name>
</gene>
<dbReference type="AlphaFoldDB" id="A0AAV1URW0"/>